<feature type="domain" description="Saccharopine dehydrogenase-like C-terminal" evidence="3">
    <location>
        <begin position="135"/>
        <end position="367"/>
    </location>
</feature>
<keyword evidence="1" id="KW-0560">Oxidoreductase</keyword>
<dbReference type="Pfam" id="PF03435">
    <property type="entry name" value="Sacchrp_dh_NADP"/>
    <property type="match status" value="1"/>
</dbReference>
<evidence type="ECO:0008006" key="6">
    <source>
        <dbReference type="Google" id="ProtNLM"/>
    </source>
</evidence>
<sequence>MGTKLYTVLGAGRQGKAAAYDLAKFGNAKAILLADEDPATAKQATAELNHLLEKNIVHPIGVNARSTDAVYNLLMESIGFVSAVHYNLNIALTELAVETGCHMVDLGGNTNVVWRQHQLHEEARKVGVRIIPDCGMAPGLANTLISAALQRVALPSSAQAYCGGIPQMPRPPLGYHFPLAVSGLINECSGYADIVRGGEVVQQSTLFSIEEITVPGIGTLEATHTSGGLSTAPWTLIEQYPSLKTLEHKTLRYPGHWEILQNLARKGKLASGLEAFAKATPPDLEDLGILSVYASGHTAEGKLETLILEIIDRYDPYTHLTAMQRLTGFHASIMLIAATEIMTETGVLKVEAIDPQMVISEFAKRGIVVEETRATSFS</sequence>
<accession>A0A1G2D2J4</accession>
<feature type="domain" description="Saccharopine dehydrogenase NADP binding" evidence="2">
    <location>
        <begin position="8"/>
        <end position="129"/>
    </location>
</feature>
<evidence type="ECO:0000259" key="2">
    <source>
        <dbReference type="Pfam" id="PF03435"/>
    </source>
</evidence>
<dbReference type="Pfam" id="PF16653">
    <property type="entry name" value="Sacchrp_dh_C"/>
    <property type="match status" value="1"/>
</dbReference>
<comment type="caution">
    <text evidence="4">The sequence shown here is derived from an EMBL/GenBank/DDBJ whole genome shotgun (WGS) entry which is preliminary data.</text>
</comment>
<dbReference type="GO" id="GO:0016491">
    <property type="term" value="F:oxidoreductase activity"/>
    <property type="evidence" value="ECO:0007669"/>
    <property type="project" value="UniProtKB-KW"/>
</dbReference>
<dbReference type="InterPro" id="IPR005097">
    <property type="entry name" value="Sacchrp_dh_NADP-bd"/>
</dbReference>
<evidence type="ECO:0000313" key="4">
    <source>
        <dbReference type="EMBL" id="OGZ07874.1"/>
    </source>
</evidence>
<proteinExistence type="predicted"/>
<dbReference type="SUPFAM" id="SSF55347">
    <property type="entry name" value="Glyceraldehyde-3-phosphate dehydrogenase-like, C-terminal domain"/>
    <property type="match status" value="1"/>
</dbReference>
<dbReference type="Gene3D" id="3.40.50.720">
    <property type="entry name" value="NAD(P)-binding Rossmann-like Domain"/>
    <property type="match status" value="1"/>
</dbReference>
<dbReference type="SUPFAM" id="SSF51735">
    <property type="entry name" value="NAD(P)-binding Rossmann-fold domains"/>
    <property type="match status" value="1"/>
</dbReference>
<dbReference type="Proteomes" id="UP000177996">
    <property type="component" value="Unassembled WGS sequence"/>
</dbReference>
<evidence type="ECO:0000313" key="5">
    <source>
        <dbReference type="Proteomes" id="UP000177996"/>
    </source>
</evidence>
<dbReference type="STRING" id="1798661.A3D65_02860"/>
<dbReference type="InterPro" id="IPR032095">
    <property type="entry name" value="Sacchrp_dh-like_C"/>
</dbReference>
<dbReference type="InterPro" id="IPR036291">
    <property type="entry name" value="NAD(P)-bd_dom_sf"/>
</dbReference>
<name>A0A1G2D2J4_9BACT</name>
<protein>
    <recommendedName>
        <fullName evidence="6">Saccharopine dehydrogenase</fullName>
    </recommendedName>
</protein>
<reference evidence="4 5" key="1">
    <citation type="journal article" date="2016" name="Nat. Commun.">
        <title>Thousands of microbial genomes shed light on interconnected biogeochemical processes in an aquifer system.</title>
        <authorList>
            <person name="Anantharaman K."/>
            <person name="Brown C.T."/>
            <person name="Hug L.A."/>
            <person name="Sharon I."/>
            <person name="Castelle C.J."/>
            <person name="Probst A.J."/>
            <person name="Thomas B.C."/>
            <person name="Singh A."/>
            <person name="Wilkins M.J."/>
            <person name="Karaoz U."/>
            <person name="Brodie E.L."/>
            <person name="Williams K.H."/>
            <person name="Hubbard S.S."/>
            <person name="Banfield J.F."/>
        </authorList>
    </citation>
    <scope>NUCLEOTIDE SEQUENCE [LARGE SCALE GENOMIC DNA]</scope>
</reference>
<evidence type="ECO:0000259" key="3">
    <source>
        <dbReference type="Pfam" id="PF16653"/>
    </source>
</evidence>
<evidence type="ECO:0000256" key="1">
    <source>
        <dbReference type="ARBA" id="ARBA00023002"/>
    </source>
</evidence>
<organism evidence="4 5">
    <name type="scientific">Candidatus Lloydbacteria bacterium RIFCSPHIGHO2_02_FULL_50_13</name>
    <dbReference type="NCBI Taxonomy" id="1798661"/>
    <lineage>
        <taxon>Bacteria</taxon>
        <taxon>Candidatus Lloydiibacteriota</taxon>
    </lineage>
</organism>
<dbReference type="PANTHER" id="PTHR11133">
    <property type="entry name" value="SACCHAROPINE DEHYDROGENASE"/>
    <property type="match status" value="1"/>
</dbReference>
<dbReference type="PANTHER" id="PTHR11133:SF22">
    <property type="entry name" value="ALPHA-AMINOADIPIC SEMIALDEHYDE SYNTHASE, MITOCHONDRIAL"/>
    <property type="match status" value="1"/>
</dbReference>
<dbReference type="EMBL" id="MHLL01000050">
    <property type="protein sequence ID" value="OGZ07874.1"/>
    <property type="molecule type" value="Genomic_DNA"/>
</dbReference>
<gene>
    <name evidence="4" type="ORF">A3D65_02860</name>
</gene>
<dbReference type="Gene3D" id="3.30.360.10">
    <property type="entry name" value="Dihydrodipicolinate Reductase, domain 2"/>
    <property type="match status" value="1"/>
</dbReference>
<dbReference type="InterPro" id="IPR051168">
    <property type="entry name" value="AASS"/>
</dbReference>
<dbReference type="AlphaFoldDB" id="A0A1G2D2J4"/>